<proteinExistence type="predicted"/>
<feature type="region of interest" description="Disordered" evidence="1">
    <location>
        <begin position="47"/>
        <end position="78"/>
    </location>
</feature>
<comment type="caution">
    <text evidence="2">The sequence shown here is derived from an EMBL/GenBank/DDBJ whole genome shotgun (WGS) entry which is preliminary data.</text>
</comment>
<evidence type="ECO:0000313" key="2">
    <source>
        <dbReference type="EMBL" id="KKM70625.1"/>
    </source>
</evidence>
<feature type="compositionally biased region" description="Polar residues" evidence="1">
    <location>
        <begin position="57"/>
        <end position="67"/>
    </location>
</feature>
<dbReference type="AlphaFoldDB" id="A0A0F9M1T9"/>
<protein>
    <submittedName>
        <fullName evidence="2">Uncharacterized protein</fullName>
    </submittedName>
</protein>
<organism evidence="2">
    <name type="scientific">marine sediment metagenome</name>
    <dbReference type="NCBI Taxonomy" id="412755"/>
    <lineage>
        <taxon>unclassified sequences</taxon>
        <taxon>metagenomes</taxon>
        <taxon>ecological metagenomes</taxon>
    </lineage>
</organism>
<evidence type="ECO:0000256" key="1">
    <source>
        <dbReference type="SAM" id="MobiDB-lite"/>
    </source>
</evidence>
<accession>A0A0F9M1T9</accession>
<reference evidence="2" key="1">
    <citation type="journal article" date="2015" name="Nature">
        <title>Complex archaea that bridge the gap between prokaryotes and eukaryotes.</title>
        <authorList>
            <person name="Spang A."/>
            <person name="Saw J.H."/>
            <person name="Jorgensen S.L."/>
            <person name="Zaremba-Niedzwiedzka K."/>
            <person name="Martijn J."/>
            <person name="Lind A.E."/>
            <person name="van Eijk R."/>
            <person name="Schleper C."/>
            <person name="Guy L."/>
            <person name="Ettema T.J."/>
        </authorList>
    </citation>
    <scope>NUCLEOTIDE SEQUENCE</scope>
</reference>
<gene>
    <name evidence="2" type="ORF">LCGC14_1438840</name>
</gene>
<dbReference type="EMBL" id="LAZR01009781">
    <property type="protein sequence ID" value="KKM70625.1"/>
    <property type="molecule type" value="Genomic_DNA"/>
</dbReference>
<name>A0A0F9M1T9_9ZZZZ</name>
<sequence length="106" mass="11708">MKKVIIKSLLVFTMMVFMASSAMAAKPEDVIDKSNVFPSGKHYAMNMTGKSGKGKEASTTTELQTVNPSKSSPDSDDESIEQLRMILLLMCMPGFWESIPTNTQLR</sequence>